<evidence type="ECO:0000256" key="3">
    <source>
        <dbReference type="ARBA" id="ARBA00022795"/>
    </source>
</evidence>
<protein>
    <submittedName>
        <fullName evidence="4">Flagellar protein FlgN</fullName>
    </submittedName>
</protein>
<evidence type="ECO:0000256" key="1">
    <source>
        <dbReference type="ARBA" id="ARBA00002397"/>
    </source>
</evidence>
<dbReference type="RefSeq" id="WP_368643123.1">
    <property type="nucleotide sequence ID" value="NZ_CP158252.1"/>
</dbReference>
<dbReference type="SUPFAM" id="SSF140566">
    <property type="entry name" value="FlgN-like"/>
    <property type="match status" value="1"/>
</dbReference>
<keyword evidence="4" id="KW-0282">Flagellum</keyword>
<sequence length="147" mass="16625">MSLPADDLLQCVQAQSALLDEFIQSLETESAALLDAPTNLALAEQTQRKNDYAERLKHLDQNRIRILDELGQTDDADGIDAVCAVHPELRAAFDALFERADRASRLNRDNGQILRTFMEHNQRALDTLHSLVNQDLYDARGRLPRRS</sequence>
<keyword evidence="3" id="KW-1005">Bacterial flagellum biogenesis</keyword>
<dbReference type="GO" id="GO:0044780">
    <property type="term" value="P:bacterial-type flagellum assembly"/>
    <property type="evidence" value="ECO:0007669"/>
    <property type="project" value="InterPro"/>
</dbReference>
<name>A0AB39CH24_9BURK</name>
<evidence type="ECO:0000256" key="2">
    <source>
        <dbReference type="ARBA" id="ARBA00007703"/>
    </source>
</evidence>
<dbReference type="Gene3D" id="1.20.58.300">
    <property type="entry name" value="FlgN-like"/>
    <property type="match status" value="1"/>
</dbReference>
<organism evidence="4">
    <name type="scientific">Castellaniella ginsengisoli</name>
    <dbReference type="NCBI Taxonomy" id="546114"/>
    <lineage>
        <taxon>Bacteria</taxon>
        <taxon>Pseudomonadati</taxon>
        <taxon>Pseudomonadota</taxon>
        <taxon>Betaproteobacteria</taxon>
        <taxon>Burkholderiales</taxon>
        <taxon>Alcaligenaceae</taxon>
        <taxon>Castellaniella</taxon>
    </lineage>
</organism>
<keyword evidence="4" id="KW-0966">Cell projection</keyword>
<evidence type="ECO:0000313" key="4">
    <source>
        <dbReference type="EMBL" id="XDJ41286.1"/>
    </source>
</evidence>
<dbReference type="InterPro" id="IPR007809">
    <property type="entry name" value="FlgN-like"/>
</dbReference>
<proteinExistence type="inferred from homology"/>
<dbReference type="EMBL" id="CP158252">
    <property type="protein sequence ID" value="XDJ41286.1"/>
    <property type="molecule type" value="Genomic_DNA"/>
</dbReference>
<dbReference type="InterPro" id="IPR036679">
    <property type="entry name" value="FlgN-like_sf"/>
</dbReference>
<gene>
    <name evidence="4" type="ORF">ABRY99_10025</name>
</gene>
<dbReference type="AlphaFoldDB" id="A0AB39CH24"/>
<comment type="function">
    <text evidence="1">Required for the efficient initiation of filament assembly.</text>
</comment>
<keyword evidence="4" id="KW-0969">Cilium</keyword>
<comment type="similarity">
    <text evidence="2">Belongs to the FlgN family.</text>
</comment>
<dbReference type="Pfam" id="PF05130">
    <property type="entry name" value="FlgN"/>
    <property type="match status" value="1"/>
</dbReference>
<accession>A0AB39CH24</accession>
<reference evidence="4" key="1">
    <citation type="submission" date="2024-05" db="EMBL/GenBank/DDBJ databases">
        <authorList>
            <person name="Luo Y.-C."/>
            <person name="Nicholds J."/>
            <person name="Mortimer T."/>
            <person name="Maboni G."/>
        </authorList>
    </citation>
    <scope>NUCLEOTIDE SEQUENCE</scope>
    <source>
        <strain evidence="4">153920</strain>
    </source>
</reference>